<evidence type="ECO:0000256" key="1">
    <source>
        <dbReference type="SAM" id="MobiDB-lite"/>
    </source>
</evidence>
<dbReference type="EMBL" id="CP031356">
    <property type="protein sequence ID" value="AXK44383.1"/>
    <property type="molecule type" value="Genomic_DNA"/>
</dbReference>
<dbReference type="OrthoDB" id="4794219at2"/>
<feature type="region of interest" description="Disordered" evidence="1">
    <location>
        <begin position="1"/>
        <end position="22"/>
    </location>
</feature>
<reference evidence="3 5" key="1">
    <citation type="submission" date="2018-07" db="EMBL/GenBank/DDBJ databases">
        <title>Brachybacterium saurashtrense DSM 23186 genome sequence.</title>
        <authorList>
            <person name="Guo L."/>
        </authorList>
    </citation>
    <scope>NUCLEOTIDE SEQUENCE [LARGE SCALE GENOMIC DNA]</scope>
    <source>
        <strain evidence="3 5">DSM 23186</strain>
    </source>
</reference>
<feature type="transmembrane region" description="Helical" evidence="2">
    <location>
        <begin position="220"/>
        <end position="237"/>
    </location>
</feature>
<protein>
    <recommendedName>
        <fullName evidence="7">ABC transporter permease</fullName>
    </recommendedName>
</protein>
<feature type="transmembrane region" description="Helical" evidence="2">
    <location>
        <begin position="59"/>
        <end position="75"/>
    </location>
</feature>
<feature type="transmembrane region" description="Helical" evidence="2">
    <location>
        <begin position="102"/>
        <end position="126"/>
    </location>
</feature>
<keyword evidence="5" id="KW-1185">Reference proteome</keyword>
<accession>A0A345YKD1</accession>
<dbReference type="AlphaFoldDB" id="A0A345YKD1"/>
<proteinExistence type="predicted"/>
<evidence type="ECO:0000313" key="3">
    <source>
        <dbReference type="EMBL" id="AXK44383.1"/>
    </source>
</evidence>
<evidence type="ECO:0000313" key="6">
    <source>
        <dbReference type="Proteomes" id="UP000282185"/>
    </source>
</evidence>
<evidence type="ECO:0008006" key="7">
    <source>
        <dbReference type="Google" id="ProtNLM"/>
    </source>
</evidence>
<gene>
    <name evidence="3" type="ORF">DWV08_01265</name>
    <name evidence="4" type="ORF">DXU92_06395</name>
</gene>
<evidence type="ECO:0000313" key="5">
    <source>
        <dbReference type="Proteomes" id="UP000254236"/>
    </source>
</evidence>
<feature type="transmembrane region" description="Helical" evidence="2">
    <location>
        <begin position="182"/>
        <end position="208"/>
    </location>
</feature>
<dbReference type="RefSeq" id="WP_115412138.1">
    <property type="nucleotide sequence ID" value="NZ_CP031356.1"/>
</dbReference>
<keyword evidence="2" id="KW-1133">Transmembrane helix</keyword>
<keyword evidence="2" id="KW-0472">Membrane</keyword>
<name>A0A345YKD1_9MICO</name>
<feature type="transmembrane region" description="Helical" evidence="2">
    <location>
        <begin position="32"/>
        <end position="53"/>
    </location>
</feature>
<sequence>MTPTRTHHPTASPTEVSPAEERRVGLAVRTELRLNAGRVATTLIACAAVLLWASISTDRFAGVLTLWAALAWYRYGRADTIERDELRASLGLSRADRVRGRVVVVLAEQAAVILTVAASAAVSVLLGRETAGGAAPFSFSGDPSGSQLWIVLAGTLFSTVVLLATGMAVGGDCTRRRPGRSVAVLSVLTYFVAGVLLSIPLLLMMIVLNVDPWDGTLGTPVTAAVLVVAALLLLLGLRARTRRWIRELDSTSRAVTR</sequence>
<organism evidence="4 6">
    <name type="scientific">Brachybacterium saurashtrense</name>
    <dbReference type="NCBI Taxonomy" id="556288"/>
    <lineage>
        <taxon>Bacteria</taxon>
        <taxon>Bacillati</taxon>
        <taxon>Actinomycetota</taxon>
        <taxon>Actinomycetes</taxon>
        <taxon>Micrococcales</taxon>
        <taxon>Dermabacteraceae</taxon>
        <taxon>Brachybacterium</taxon>
    </lineage>
</organism>
<dbReference type="EMBL" id="QSWH01000003">
    <property type="protein sequence ID" value="RRR22994.1"/>
    <property type="molecule type" value="Genomic_DNA"/>
</dbReference>
<feature type="transmembrane region" description="Helical" evidence="2">
    <location>
        <begin position="146"/>
        <end position="170"/>
    </location>
</feature>
<keyword evidence="2" id="KW-0812">Transmembrane</keyword>
<reference evidence="4 6" key="2">
    <citation type="submission" date="2018-08" db="EMBL/GenBank/DDBJ databases">
        <title>Brachybacterium saurashtrense DSM 23186.</title>
        <authorList>
            <person name="Li Y."/>
        </authorList>
    </citation>
    <scope>NUCLEOTIDE SEQUENCE [LARGE SCALE GENOMIC DNA]</scope>
    <source>
        <strain evidence="4 6">DSM 23186</strain>
    </source>
</reference>
<dbReference type="Proteomes" id="UP000254236">
    <property type="component" value="Chromosome"/>
</dbReference>
<dbReference type="Proteomes" id="UP000282185">
    <property type="component" value="Unassembled WGS sequence"/>
</dbReference>
<evidence type="ECO:0000256" key="2">
    <source>
        <dbReference type="SAM" id="Phobius"/>
    </source>
</evidence>
<dbReference type="KEGG" id="bsau:DWV08_01265"/>
<evidence type="ECO:0000313" key="4">
    <source>
        <dbReference type="EMBL" id="RRR22994.1"/>
    </source>
</evidence>